<gene>
    <name evidence="1" type="ORF">PBS003_LOCUS3412</name>
</gene>
<evidence type="ECO:0000313" key="1">
    <source>
        <dbReference type="EMBL" id="CAH0476640.1"/>
    </source>
</evidence>
<proteinExistence type="predicted"/>
<sequence>MENVFYALNVGDIEQVCIVITAESATEEVFFKAHPKSSEPKSAREERFATQSWKACSASGNPAYAIACENADIFPETIPAELPADLGVRHEIDLVPERIIV</sequence>
<comment type="caution">
    <text evidence="1">The sequence shown here is derived from an EMBL/GenBank/DDBJ whole genome shotgun (WGS) entry which is preliminary data.</text>
</comment>
<name>A0AAU9KVT0_9STRA</name>
<evidence type="ECO:0000313" key="2">
    <source>
        <dbReference type="Proteomes" id="UP001160483"/>
    </source>
</evidence>
<organism evidence="1 2">
    <name type="scientific">Peronospora belbahrii</name>
    <dbReference type="NCBI Taxonomy" id="622444"/>
    <lineage>
        <taxon>Eukaryota</taxon>
        <taxon>Sar</taxon>
        <taxon>Stramenopiles</taxon>
        <taxon>Oomycota</taxon>
        <taxon>Peronosporomycetes</taxon>
        <taxon>Peronosporales</taxon>
        <taxon>Peronosporaceae</taxon>
        <taxon>Peronospora</taxon>
    </lineage>
</organism>
<accession>A0AAU9KVT0</accession>
<reference evidence="1" key="1">
    <citation type="submission" date="2021-11" db="EMBL/GenBank/DDBJ databases">
        <authorList>
            <person name="Islam A."/>
            <person name="Islam S."/>
            <person name="Flora M.S."/>
            <person name="Rahman M."/>
            <person name="Ziaur R.M."/>
            <person name="Epstein J.H."/>
            <person name="Hassan M."/>
            <person name="Klassen M."/>
            <person name="Woodard K."/>
            <person name="Webb A."/>
            <person name="Webby R.J."/>
            <person name="El Zowalaty M.E."/>
        </authorList>
    </citation>
    <scope>NUCLEOTIDE SEQUENCE</scope>
    <source>
        <strain evidence="1">Pbs3</strain>
    </source>
</reference>
<protein>
    <submittedName>
        <fullName evidence="1">Uncharacterized protein</fullName>
    </submittedName>
</protein>
<dbReference type="Proteomes" id="UP001160483">
    <property type="component" value="Unassembled WGS sequence"/>
</dbReference>
<dbReference type="AlphaFoldDB" id="A0AAU9KVT0"/>
<dbReference type="EMBL" id="CAKKTJ010000158">
    <property type="protein sequence ID" value="CAH0476640.1"/>
    <property type="molecule type" value="Genomic_DNA"/>
</dbReference>